<evidence type="ECO:0000256" key="3">
    <source>
        <dbReference type="ARBA" id="ARBA00023027"/>
    </source>
</evidence>
<dbReference type="PROSITE" id="PS00070">
    <property type="entry name" value="ALDEHYDE_DEHYDR_CYS"/>
    <property type="match status" value="1"/>
</dbReference>
<dbReference type="Gene3D" id="3.40.605.10">
    <property type="entry name" value="Aldehyde Dehydrogenase, Chain A, domain 1"/>
    <property type="match status" value="1"/>
</dbReference>
<name>A0ABY2XZ88_9HYPH</name>
<evidence type="ECO:0000259" key="7">
    <source>
        <dbReference type="Pfam" id="PF00171"/>
    </source>
</evidence>
<dbReference type="InterPro" id="IPR016163">
    <property type="entry name" value="Ald_DH_C"/>
</dbReference>
<dbReference type="Gene3D" id="3.40.309.10">
    <property type="entry name" value="Aldehyde Dehydrogenase, Chain A, domain 2"/>
    <property type="match status" value="1"/>
</dbReference>
<comment type="caution">
    <text evidence="8">The sequence shown here is derived from an EMBL/GenBank/DDBJ whole genome shotgun (WGS) entry which is preliminary data.</text>
</comment>
<reference evidence="8 9" key="1">
    <citation type="submission" date="2019-06" db="EMBL/GenBank/DDBJ databases">
        <title>Ochrobactrum cricket sp.nov., isolated from the insect Teleogryllus occipitalis living in deserted cropland.</title>
        <authorList>
            <person name="Hu M."/>
        </authorList>
    </citation>
    <scope>NUCLEOTIDE SEQUENCE [LARGE SCALE GENOMIC DNA]</scope>
    <source>
        <strain evidence="8 9">LCB8</strain>
    </source>
</reference>
<dbReference type="InterPro" id="IPR016160">
    <property type="entry name" value="Ald_DH_CS_CYS"/>
</dbReference>
<evidence type="ECO:0000256" key="4">
    <source>
        <dbReference type="PIRNR" id="PIRNR036492"/>
    </source>
</evidence>
<protein>
    <recommendedName>
        <fullName evidence="4">Aldehyde dehydrogenase</fullName>
    </recommendedName>
</protein>
<gene>
    <name evidence="8" type="ORF">FIC94_19975</name>
</gene>
<dbReference type="InterPro" id="IPR012394">
    <property type="entry name" value="Aldehyde_DH_NAD(P)"/>
</dbReference>
<feature type="active site" evidence="5">
    <location>
        <position position="226"/>
    </location>
</feature>
<evidence type="ECO:0000313" key="9">
    <source>
        <dbReference type="Proteomes" id="UP000312784"/>
    </source>
</evidence>
<feature type="domain" description="Aldehyde dehydrogenase" evidence="7">
    <location>
        <begin position="37"/>
        <end position="445"/>
    </location>
</feature>
<dbReference type="PANTHER" id="PTHR43570">
    <property type="entry name" value="ALDEHYDE DEHYDROGENASE"/>
    <property type="match status" value="1"/>
</dbReference>
<keyword evidence="9" id="KW-1185">Reference proteome</keyword>
<comment type="similarity">
    <text evidence="1 4 6">Belongs to the aldehyde dehydrogenase family.</text>
</comment>
<dbReference type="Pfam" id="PF00171">
    <property type="entry name" value="Aldedh"/>
    <property type="match status" value="1"/>
</dbReference>
<dbReference type="Proteomes" id="UP000312784">
    <property type="component" value="Unassembled WGS sequence"/>
</dbReference>
<evidence type="ECO:0000256" key="2">
    <source>
        <dbReference type="ARBA" id="ARBA00023002"/>
    </source>
</evidence>
<dbReference type="EMBL" id="VEWL01000017">
    <property type="protein sequence ID" value="TNV10729.1"/>
    <property type="molecule type" value="Genomic_DNA"/>
</dbReference>
<evidence type="ECO:0000313" key="8">
    <source>
        <dbReference type="EMBL" id="TNV10729.1"/>
    </source>
</evidence>
<dbReference type="InterPro" id="IPR016161">
    <property type="entry name" value="Ald_DH/histidinol_DH"/>
</dbReference>
<keyword evidence="3" id="KW-0520">NAD</keyword>
<organism evidence="8 9">
    <name type="scientific">Ochrobactrum teleogrylli</name>
    <dbReference type="NCBI Taxonomy" id="2479765"/>
    <lineage>
        <taxon>Bacteria</taxon>
        <taxon>Pseudomonadati</taxon>
        <taxon>Pseudomonadota</taxon>
        <taxon>Alphaproteobacteria</taxon>
        <taxon>Hyphomicrobiales</taxon>
        <taxon>Brucellaceae</taxon>
        <taxon>Brucella/Ochrobactrum group</taxon>
        <taxon>Ochrobactrum</taxon>
    </lineage>
</organism>
<dbReference type="PANTHER" id="PTHR43570:SF20">
    <property type="entry name" value="ALDEHYDE DEHYDROGENASE ALDX-RELATED"/>
    <property type="match status" value="1"/>
</dbReference>
<sequence length="477" mass="51944">MWRNSCSPARPRISPMSDDLDAVFARLRQAWLDHRPPYEQRIDDLKRLRAGLAAQLDDMAKAISADFGKRSAHETLLGEASVVFAEIDDALHHLKRWMKPKRRKAGWKLWPAKAEVRFVPLGVVGVIAPWNYPVNLALAPLVAAIAAGNHVLLKPSEHTPQTAAFLQKLISTVFPDNRVAVVQGDAALSARFASLPFDHLFFTGSTAVGRKIMAAAAANLTPVTLELGGKSPAIISENANLVRAARAIANGKFFNAGQTCIAPDYVLIHHSKRDEFIALLKAEMQARYGGASAGQDRSTIINDAQLQRLSGLLADAKDKSEGIVELLAPSTETRLMTPTLILEPQVTSAIMEEEIFGPLLPVISYRSTDDAIAYVLGHDRPLALYCFSENTAEIETILAHVVAGGVCINDTLYHFACSSLPFGGVGASGMGQYHGYDGFLTFSKVMPILTKYAPAPSDLIKPPYRGLTDWLVRFIAR</sequence>
<dbReference type="InterPro" id="IPR015590">
    <property type="entry name" value="Aldehyde_DH_dom"/>
</dbReference>
<proteinExistence type="inferred from homology"/>
<dbReference type="PIRSF" id="PIRSF036492">
    <property type="entry name" value="ALDH"/>
    <property type="match status" value="1"/>
</dbReference>
<evidence type="ECO:0000256" key="1">
    <source>
        <dbReference type="ARBA" id="ARBA00009986"/>
    </source>
</evidence>
<dbReference type="InterPro" id="IPR029510">
    <property type="entry name" value="Ald_DH_CS_GLU"/>
</dbReference>
<dbReference type="SUPFAM" id="SSF53720">
    <property type="entry name" value="ALDH-like"/>
    <property type="match status" value="1"/>
</dbReference>
<keyword evidence="2 4" id="KW-0560">Oxidoreductase</keyword>
<accession>A0ABY2XZ88</accession>
<dbReference type="PROSITE" id="PS00687">
    <property type="entry name" value="ALDEHYDE_DEHYDR_GLU"/>
    <property type="match status" value="1"/>
</dbReference>
<dbReference type="InterPro" id="IPR016162">
    <property type="entry name" value="Ald_DH_N"/>
</dbReference>
<dbReference type="CDD" id="cd07133">
    <property type="entry name" value="ALDH_CALDH_CalB"/>
    <property type="match status" value="1"/>
</dbReference>
<evidence type="ECO:0000256" key="6">
    <source>
        <dbReference type="RuleBase" id="RU003345"/>
    </source>
</evidence>
<evidence type="ECO:0000256" key="5">
    <source>
        <dbReference type="PROSITE-ProRule" id="PRU10007"/>
    </source>
</evidence>